<dbReference type="GO" id="GO:0047661">
    <property type="term" value="F:amino-acid racemase activity"/>
    <property type="evidence" value="ECO:0007669"/>
    <property type="project" value="InterPro"/>
</dbReference>
<dbReference type="PANTHER" id="PTHR21198:SF7">
    <property type="entry name" value="ASPARTATE-GLUTAMATE RACEMASE FAMILY"/>
    <property type="match status" value="1"/>
</dbReference>
<name>A0A223KLL2_9BACI</name>
<dbReference type="InterPro" id="IPR018187">
    <property type="entry name" value="Asp/Glu_racemase_AS_1"/>
</dbReference>
<evidence type="ECO:0000313" key="4">
    <source>
        <dbReference type="Proteomes" id="UP000215224"/>
    </source>
</evidence>
<protein>
    <submittedName>
        <fullName evidence="3">Aspartate racemase</fullName>
    </submittedName>
</protein>
<organism evidence="3 4">
    <name type="scientific">Sutcliffiella cohnii</name>
    <dbReference type="NCBI Taxonomy" id="33932"/>
    <lineage>
        <taxon>Bacteria</taxon>
        <taxon>Bacillati</taxon>
        <taxon>Bacillota</taxon>
        <taxon>Bacilli</taxon>
        <taxon>Bacillales</taxon>
        <taxon>Bacillaceae</taxon>
        <taxon>Sutcliffiella</taxon>
    </lineage>
</organism>
<dbReference type="InterPro" id="IPR015942">
    <property type="entry name" value="Asp/Glu/hydantoin_racemase"/>
</dbReference>
<accession>A0A223KLL2</accession>
<evidence type="ECO:0000313" key="3">
    <source>
        <dbReference type="EMBL" id="AST90371.1"/>
    </source>
</evidence>
<keyword evidence="2" id="KW-0413">Isomerase</keyword>
<dbReference type="InterPro" id="IPR004380">
    <property type="entry name" value="Asp_race"/>
</dbReference>
<dbReference type="InterPro" id="IPR033134">
    <property type="entry name" value="Asp/Glu_racemase_AS_2"/>
</dbReference>
<evidence type="ECO:0000256" key="2">
    <source>
        <dbReference type="ARBA" id="ARBA00023235"/>
    </source>
</evidence>
<dbReference type="InterPro" id="IPR001920">
    <property type="entry name" value="Asp/Glu_race"/>
</dbReference>
<reference evidence="3 4" key="1">
    <citation type="submission" date="2016-12" db="EMBL/GenBank/DDBJ databases">
        <title>The whole genome sequencing and assembly of Bacillus cohnii DSM 6307T strain.</title>
        <authorList>
            <person name="Lee Y.-J."/>
            <person name="Yi H."/>
            <person name="Bahn Y.-S."/>
            <person name="Kim J.F."/>
            <person name="Lee D.-W."/>
        </authorList>
    </citation>
    <scope>NUCLEOTIDE SEQUENCE [LARGE SCALE GENOMIC DNA]</scope>
    <source>
        <strain evidence="3 4">DSM 6307</strain>
    </source>
</reference>
<dbReference type="NCBIfam" id="TIGR00035">
    <property type="entry name" value="asp_race"/>
    <property type="match status" value="1"/>
</dbReference>
<gene>
    <name evidence="3" type="ORF">BC6307_03340</name>
</gene>
<dbReference type="EMBL" id="CP018866">
    <property type="protein sequence ID" value="AST90371.1"/>
    <property type="molecule type" value="Genomic_DNA"/>
</dbReference>
<dbReference type="Proteomes" id="UP000215224">
    <property type="component" value="Chromosome"/>
</dbReference>
<dbReference type="STRING" id="1314751.GCA_001591425_02581"/>
<dbReference type="AlphaFoldDB" id="A0A223KLL2"/>
<dbReference type="KEGG" id="bcoh:BC6307_03340"/>
<keyword evidence="4" id="KW-1185">Reference proteome</keyword>
<dbReference type="RefSeq" id="WP_066416777.1">
    <property type="nucleotide sequence ID" value="NZ_CP018866.1"/>
</dbReference>
<proteinExistence type="inferred from homology"/>
<dbReference type="Pfam" id="PF01177">
    <property type="entry name" value="Asp_Glu_race"/>
    <property type="match status" value="1"/>
</dbReference>
<dbReference type="Gene3D" id="3.40.50.1860">
    <property type="match status" value="2"/>
</dbReference>
<dbReference type="SUPFAM" id="SSF53681">
    <property type="entry name" value="Aspartate/glutamate racemase"/>
    <property type="match status" value="2"/>
</dbReference>
<dbReference type="PANTHER" id="PTHR21198">
    <property type="entry name" value="GLUTAMATE RACEMASE"/>
    <property type="match status" value="1"/>
</dbReference>
<comment type="similarity">
    <text evidence="1">Belongs to the aspartate/glutamate racemases family.</text>
</comment>
<dbReference type="PROSITE" id="PS00924">
    <property type="entry name" value="ASP_GLU_RACEMASE_2"/>
    <property type="match status" value="1"/>
</dbReference>
<dbReference type="PROSITE" id="PS00923">
    <property type="entry name" value="ASP_GLU_RACEMASE_1"/>
    <property type="match status" value="1"/>
</dbReference>
<sequence length="229" mass="25612">MKTIGLIGGLSWESTAEYYRIINETVKEQLGKLHSAKVLLHSFDFEEIVQLQHNGQWDKATQKMIAAGKTLENGGADFVVICTNTMHIMSEEMTDNLNIPLLHIVDCVGANIQKEKIKKVGLLGTKFTMEQPFYRDLLNEKGIEVIIPDEEERQIVHDIIYHELCKGIIKEESKDMYLSIIHSLKENGAEGVILGCTEIPLLVQQSDTPVPLFDSTAIHAIAAAKEALK</sequence>
<evidence type="ECO:0000256" key="1">
    <source>
        <dbReference type="ARBA" id="ARBA00007847"/>
    </source>
</evidence>